<protein>
    <recommendedName>
        <fullName evidence="3">Nephrocystin 3-like N-terminal domain-containing protein</fullName>
    </recommendedName>
</protein>
<evidence type="ECO:0000259" key="3">
    <source>
        <dbReference type="Pfam" id="PF24883"/>
    </source>
</evidence>
<dbReference type="EMBL" id="WWBZ02000073">
    <property type="protein sequence ID" value="KAF4302243.1"/>
    <property type="molecule type" value="Genomic_DNA"/>
</dbReference>
<dbReference type="AlphaFoldDB" id="A0A8H4ILL4"/>
<feature type="compositionally biased region" description="Polar residues" evidence="2">
    <location>
        <begin position="138"/>
        <end position="149"/>
    </location>
</feature>
<name>A0A8H4ILL4_9PEZI</name>
<proteinExistence type="predicted"/>
<dbReference type="PANTHER" id="PTHR10039:SF5">
    <property type="entry name" value="NACHT DOMAIN-CONTAINING PROTEIN"/>
    <property type="match status" value="1"/>
</dbReference>
<comment type="caution">
    <text evidence="4">The sequence shown here is derived from an EMBL/GenBank/DDBJ whole genome shotgun (WGS) entry which is preliminary data.</text>
</comment>
<dbReference type="Proteomes" id="UP000572817">
    <property type="component" value="Unassembled WGS sequence"/>
</dbReference>
<dbReference type="InterPro" id="IPR027417">
    <property type="entry name" value="P-loop_NTPase"/>
</dbReference>
<dbReference type="SUPFAM" id="SSF52540">
    <property type="entry name" value="P-loop containing nucleoside triphosphate hydrolases"/>
    <property type="match status" value="1"/>
</dbReference>
<evidence type="ECO:0000256" key="2">
    <source>
        <dbReference type="SAM" id="MobiDB-lite"/>
    </source>
</evidence>
<dbReference type="Pfam" id="PF24883">
    <property type="entry name" value="NPHP3_N"/>
    <property type="match status" value="1"/>
</dbReference>
<reference evidence="4" key="1">
    <citation type="submission" date="2020-04" db="EMBL/GenBank/DDBJ databases">
        <title>Genome Assembly and Annotation of Botryosphaeria dothidea sdau 11-99, a Latent Pathogen of Apple Fruit Ring Rot in China.</title>
        <authorList>
            <person name="Yu C."/>
            <person name="Diao Y."/>
            <person name="Lu Q."/>
            <person name="Zhao J."/>
            <person name="Cui S."/>
            <person name="Peng C."/>
            <person name="He B."/>
            <person name="Liu H."/>
        </authorList>
    </citation>
    <scope>NUCLEOTIDE SEQUENCE [LARGE SCALE GENOMIC DNA]</scope>
    <source>
        <strain evidence="4">Sdau11-99</strain>
    </source>
</reference>
<feature type="region of interest" description="Disordered" evidence="2">
    <location>
        <begin position="181"/>
        <end position="202"/>
    </location>
</feature>
<organism evidence="4 5">
    <name type="scientific">Botryosphaeria dothidea</name>
    <dbReference type="NCBI Taxonomy" id="55169"/>
    <lineage>
        <taxon>Eukaryota</taxon>
        <taxon>Fungi</taxon>
        <taxon>Dikarya</taxon>
        <taxon>Ascomycota</taxon>
        <taxon>Pezizomycotina</taxon>
        <taxon>Dothideomycetes</taxon>
        <taxon>Dothideomycetes incertae sedis</taxon>
        <taxon>Botryosphaeriales</taxon>
        <taxon>Botryosphaeriaceae</taxon>
        <taxon>Botryosphaeria</taxon>
    </lineage>
</organism>
<dbReference type="OrthoDB" id="443402at2759"/>
<keyword evidence="5" id="KW-1185">Reference proteome</keyword>
<gene>
    <name evidence="4" type="ORF">GTA08_BOTSDO10490</name>
</gene>
<accession>A0A8H4ILL4</accession>
<feature type="domain" description="Nephrocystin 3-like N-terminal" evidence="3">
    <location>
        <begin position="258"/>
        <end position="432"/>
    </location>
</feature>
<dbReference type="InterPro" id="IPR056884">
    <property type="entry name" value="NPHP3-like_N"/>
</dbReference>
<evidence type="ECO:0000256" key="1">
    <source>
        <dbReference type="ARBA" id="ARBA00022737"/>
    </source>
</evidence>
<dbReference type="Gene3D" id="3.40.50.300">
    <property type="entry name" value="P-loop containing nucleotide triphosphate hydrolases"/>
    <property type="match status" value="1"/>
</dbReference>
<sequence length="634" mass="72638">MVTETLQRYSRDITRTTAPNDAELKRLADKATIVGGDLITLLDSLSLPHGAENRRWKAVCVTIKGMQKSDEVKRLDDRLRRLQQLVNTRLLILIRESNNAISVQITELTKTNDTLGADMRRNFETLYQKLEEMEKRSSSIGTNVSNEPSTVVGPGPTNRQDHPPQNLGIFGSVKRYILGSATPQNKTPRNEETQQQHPGSDDVQSMEAMRLWPDLHKLLSSLCTTASLVAKDQKILNSLYDPSLMNRYFTVDEEYKDTFRWIFDNLDHGYPQWLESGSGVYWVTGKAGSGKSTLMKFILDNPRTEEILRGWAGDSDLLLINHFFWAAGAELQKSYDGLIRSLLFQILRQRPALIQKLCPRRIDGDEFTRQEPWTFPELSRTFQSLTEDGTLDAYVCIFVDGLDEYDGTPADVIKILTELASYPNLKLCVSSRPWPVFKKEFGQSIEQLRMEDLTRSDIDKYVKGRLSEDHFCRQILRDNLEYEFGIVWQITISAEGVFLWVRYVVNMLLRETANEPTVSDLENLVRRYPRGLDSLYERMLQMALESYPQESAELLQVLTTFNGYTYALLPFFIELQRASEKEIDWQAEAKSACLPKIEARLKARCMDFVEVRPWFYWEGAGDLGPNTASGPISI</sequence>
<evidence type="ECO:0000313" key="5">
    <source>
        <dbReference type="Proteomes" id="UP000572817"/>
    </source>
</evidence>
<feature type="region of interest" description="Disordered" evidence="2">
    <location>
        <begin position="137"/>
        <end position="164"/>
    </location>
</feature>
<keyword evidence="1" id="KW-0677">Repeat</keyword>
<evidence type="ECO:0000313" key="4">
    <source>
        <dbReference type="EMBL" id="KAF4302243.1"/>
    </source>
</evidence>
<dbReference type="PANTHER" id="PTHR10039">
    <property type="entry name" value="AMELOGENIN"/>
    <property type="match status" value="1"/>
</dbReference>